<feature type="region of interest" description="Disordered" evidence="1">
    <location>
        <begin position="1"/>
        <end position="102"/>
    </location>
</feature>
<comment type="caution">
    <text evidence="4">The sequence shown here is derived from an EMBL/GenBank/DDBJ whole genome shotgun (WGS) entry which is preliminary data.</text>
</comment>
<sequence length="963" mass="104811">MKPADRNGFYGSLGAASPGTSSTNLVVEQGGTDGPIASSSPVSAGPTNLVEETAAKEPQADSPGPGSTGFPEPRTTGSSEPTTFASSSLLPAGQNDGENGDNTQVVSHLLEATPPSDAEATEATPLILGTDLENWAGGSAQANSFRHSARRFLHSTRLWKSIAYILALAVLMLVLALLVDFQKLANDAFSLQLQNVSVLGIHDDGVALHVTGTVETNYARIGNPLLRHATRLAALVVGGVVVAPRDECRVYVTTDNVARAHLLDMYPPEMPVDLIDHRVSEVDFITDAVFVDGGAALVFESILSHSISTPLILNVEVRLAPKIQAGWFSAQLGAASLFQQIEISSHKLKFPLEVHSLAVSEHNGLTNIRFASSLPAMPMSLGLGQIDWQLAIADCDSSAVAVGEWRTSILSFDPTSPTNVTVFGTLDSIPLSLLETCSDGLTPVNRFIHLITNEKTVKGVLSAKHSVQNSKSLPKWLYSALTRMSVNASIPTPHMKEAPGNIPTYEYTLYSSNVVAETLEDKRLHVRVDAKADVGVKSSSKQFSLNFSATHMKSKLFLSQLGKIFLEALVSESAEAHCSSLQLIQNAIALDCRNVSVWLTEPRLAGRFVKSMLIEQELALPQWAVDLDELKIQLRLLSTVLKDLRLQSEYDSPRKIVNSRQHNSSFLEWLMKNIQLQTYQIFCVSSSPEHAEFLIDFQISNPLNASVAVINDILKFDLKYNKTTVAVVLLENFLIPNSGKRALLSASMTVFYSSSTQRVVLEDFISHVISGSDKTRFGIAGTQDSSKKETDLSRFLQEIEVEEILLPELNFTHQPLTGLLQMIGPHHGMAGDFEVREDTPKARKSPFLIDATFHLWTSEMELTVFNPISNVELKVRILDCLASYKGEILAHVEWSELLMIPPGIHATSRIPIKIANGIGADTLRKALNGDLAMDVVAELSVSVDKFPTELMYRGAGLTAKVRI</sequence>
<feature type="compositionally biased region" description="Polar residues" evidence="1">
    <location>
        <begin position="37"/>
        <end position="46"/>
    </location>
</feature>
<evidence type="ECO:0000313" key="4">
    <source>
        <dbReference type="EMBL" id="OBA22974.1"/>
    </source>
</evidence>
<dbReference type="PANTHER" id="PTHR35895">
    <property type="entry name" value="CHROMOSOME 16, WHOLE GENOME SHOTGUN SEQUENCE"/>
    <property type="match status" value="1"/>
</dbReference>
<dbReference type="GeneID" id="30029992"/>
<dbReference type="RefSeq" id="XP_018713455.1">
    <property type="nucleotide sequence ID" value="XM_018857016.1"/>
</dbReference>
<keyword evidence="5" id="KW-1185">Reference proteome</keyword>
<keyword evidence="2" id="KW-1133">Transmembrane helix</keyword>
<feature type="compositionally biased region" description="Polar residues" evidence="1">
    <location>
        <begin position="75"/>
        <end position="89"/>
    </location>
</feature>
<dbReference type="EMBL" id="LXTC01000001">
    <property type="protein sequence ID" value="OBA22974.1"/>
    <property type="molecule type" value="Genomic_DNA"/>
</dbReference>
<dbReference type="InterPro" id="IPR046368">
    <property type="entry name" value="Tag1"/>
</dbReference>
<dbReference type="Proteomes" id="UP000092555">
    <property type="component" value="Unassembled WGS sequence"/>
</dbReference>
<protein>
    <recommendedName>
        <fullName evidence="3">Tag1-like fifth Ig-like domain-containing protein</fullName>
    </recommendedName>
</protein>
<keyword evidence="2" id="KW-0812">Transmembrane</keyword>
<proteinExistence type="predicted"/>
<accession>A0A1A0HFP1</accession>
<dbReference type="GO" id="GO:0000329">
    <property type="term" value="C:fungal-type vacuole membrane"/>
    <property type="evidence" value="ECO:0007669"/>
    <property type="project" value="InterPro"/>
</dbReference>
<evidence type="ECO:0000313" key="5">
    <source>
        <dbReference type="Proteomes" id="UP000092555"/>
    </source>
</evidence>
<evidence type="ECO:0000259" key="3">
    <source>
        <dbReference type="Pfam" id="PF26153"/>
    </source>
</evidence>
<dbReference type="OrthoDB" id="5596576at2759"/>
<name>A0A1A0HFP1_9ASCO</name>
<dbReference type="PANTHER" id="PTHR35895:SF3">
    <property type="entry name" value="PRE-RRNA PROCESSING PROTEIN"/>
    <property type="match status" value="1"/>
</dbReference>
<organism evidence="4 5">
    <name type="scientific">Metschnikowia bicuspidata var. bicuspidata NRRL YB-4993</name>
    <dbReference type="NCBI Taxonomy" id="869754"/>
    <lineage>
        <taxon>Eukaryota</taxon>
        <taxon>Fungi</taxon>
        <taxon>Dikarya</taxon>
        <taxon>Ascomycota</taxon>
        <taxon>Saccharomycotina</taxon>
        <taxon>Pichiomycetes</taxon>
        <taxon>Metschnikowiaceae</taxon>
        <taxon>Metschnikowia</taxon>
    </lineage>
</organism>
<feature type="domain" description="Tag1-like fifth Ig-like" evidence="3">
    <location>
        <begin position="842"/>
        <end position="950"/>
    </location>
</feature>
<dbReference type="Pfam" id="PF26153">
    <property type="entry name" value="LEA-2L_5"/>
    <property type="match status" value="1"/>
</dbReference>
<reference evidence="4 5" key="1">
    <citation type="submission" date="2016-05" db="EMBL/GenBank/DDBJ databases">
        <title>Comparative genomics of biotechnologically important yeasts.</title>
        <authorList>
            <consortium name="DOE Joint Genome Institute"/>
            <person name="Riley R."/>
            <person name="Haridas S."/>
            <person name="Wolfe K.H."/>
            <person name="Lopes M.R."/>
            <person name="Hittinger C.T."/>
            <person name="Goker M."/>
            <person name="Salamov A."/>
            <person name="Wisecaver J."/>
            <person name="Long T.M."/>
            <person name="Aerts A.L."/>
            <person name="Barry K."/>
            <person name="Choi C."/>
            <person name="Clum A."/>
            <person name="Coughlan A.Y."/>
            <person name="Deshpande S."/>
            <person name="Douglass A.P."/>
            <person name="Hanson S.J."/>
            <person name="Klenk H.-P."/>
            <person name="LaButti K."/>
            <person name="Lapidus A."/>
            <person name="Lindquist E."/>
            <person name="Lipzen A."/>
            <person name="Meier-kolthoff J.P."/>
            <person name="Ohm R.A."/>
            <person name="Otillar R.P."/>
            <person name="Pangilinan J."/>
            <person name="Peng Y."/>
            <person name="Rokas A."/>
            <person name="Rosa C.A."/>
            <person name="Scheuner C."/>
            <person name="Sibirny A.A."/>
            <person name="Slot J.C."/>
            <person name="Stielow J.B."/>
            <person name="Sun H."/>
            <person name="Kurtzman C.P."/>
            <person name="Blackwell M."/>
            <person name="Grigoriev I.V."/>
            <person name="Jeffries T.W."/>
        </authorList>
    </citation>
    <scope>NUCLEOTIDE SEQUENCE [LARGE SCALE GENOMIC DNA]</scope>
    <source>
        <strain evidence="4 5">NRRL YB-4993</strain>
    </source>
</reference>
<evidence type="ECO:0000256" key="1">
    <source>
        <dbReference type="SAM" id="MobiDB-lite"/>
    </source>
</evidence>
<feature type="transmembrane region" description="Helical" evidence="2">
    <location>
        <begin position="158"/>
        <end position="179"/>
    </location>
</feature>
<dbReference type="AlphaFoldDB" id="A0A1A0HFP1"/>
<evidence type="ECO:0000256" key="2">
    <source>
        <dbReference type="SAM" id="Phobius"/>
    </source>
</evidence>
<keyword evidence="2" id="KW-0472">Membrane</keyword>
<gene>
    <name evidence="4" type="ORF">METBIDRAFT_38539</name>
</gene>
<dbReference type="InterPro" id="IPR059066">
    <property type="entry name" value="Ig_Tag1-like_5th"/>
</dbReference>
<dbReference type="STRING" id="869754.A0A1A0HFP1"/>